<evidence type="ECO:0000313" key="1">
    <source>
        <dbReference type="EMBL" id="MCF2872846.1"/>
    </source>
</evidence>
<dbReference type="GO" id="GO:0003677">
    <property type="term" value="F:DNA binding"/>
    <property type="evidence" value="ECO:0007669"/>
    <property type="project" value="UniProtKB-KW"/>
</dbReference>
<dbReference type="Proteomes" id="UP001200557">
    <property type="component" value="Unassembled WGS sequence"/>
</dbReference>
<name>A0ABS9D0W7_9RHOB</name>
<protein>
    <submittedName>
        <fullName evidence="1">MmcQ/YjbR family DNA-binding protein</fullName>
    </submittedName>
</protein>
<comment type="caution">
    <text evidence="1">The sequence shown here is derived from an EMBL/GenBank/DDBJ whole genome shotgun (WGS) entry which is preliminary data.</text>
</comment>
<gene>
    <name evidence="1" type="ORF">L0664_17395</name>
</gene>
<dbReference type="RefSeq" id="WP_235227170.1">
    <property type="nucleotide sequence ID" value="NZ_JAKGAQ010000005.1"/>
</dbReference>
<accession>A0ABS9D0W7</accession>
<keyword evidence="1" id="KW-0238">DNA-binding</keyword>
<evidence type="ECO:0000313" key="2">
    <source>
        <dbReference type="Proteomes" id="UP001200557"/>
    </source>
</evidence>
<organism evidence="1 2">
    <name type="scientific">Octadecabacter dasysiphoniae</name>
    <dbReference type="NCBI Taxonomy" id="2909341"/>
    <lineage>
        <taxon>Bacteria</taxon>
        <taxon>Pseudomonadati</taxon>
        <taxon>Pseudomonadota</taxon>
        <taxon>Alphaproteobacteria</taxon>
        <taxon>Rhodobacterales</taxon>
        <taxon>Roseobacteraceae</taxon>
        <taxon>Octadecabacter</taxon>
    </lineage>
</organism>
<dbReference type="Pfam" id="PF04237">
    <property type="entry name" value="YjbR"/>
    <property type="match status" value="1"/>
</dbReference>
<dbReference type="InterPro" id="IPR058532">
    <property type="entry name" value="YjbR/MT2646/Rv2570-like"/>
</dbReference>
<keyword evidence="2" id="KW-1185">Reference proteome</keyword>
<reference evidence="1 2" key="1">
    <citation type="submission" date="2022-01" db="EMBL/GenBank/DDBJ databases">
        <title>Octadecabacter sp. nov., isolated from a marine alga.</title>
        <authorList>
            <person name="Jin M.S."/>
            <person name="Kim H.M."/>
            <person name="Han D.M."/>
            <person name="Jung J.J."/>
            <person name="Jeon C.O."/>
        </authorList>
    </citation>
    <scope>NUCLEOTIDE SEQUENCE [LARGE SCALE GENOMIC DNA]</scope>
    <source>
        <strain evidence="1 2">G9-8</strain>
    </source>
</reference>
<proteinExistence type="predicted"/>
<sequence length="118" mass="13254">MSRDLVNQLCKSLPAAERSDPWGGHDTWKIAGKMFANIGSMGHGISLKTASVEQAHHLQDMFGWPKAPYMHRSWVQVPFETDAAELRFRIETSYAIIRAALPAKTRKTLPDFTPTDQS</sequence>
<dbReference type="Gene3D" id="3.90.1150.30">
    <property type="match status" value="1"/>
</dbReference>
<dbReference type="SUPFAM" id="SSF142906">
    <property type="entry name" value="YjbR-like"/>
    <property type="match status" value="1"/>
</dbReference>
<dbReference type="InterPro" id="IPR038056">
    <property type="entry name" value="YjbR-like_sf"/>
</dbReference>
<dbReference type="EMBL" id="JAKGAQ010000005">
    <property type="protein sequence ID" value="MCF2872846.1"/>
    <property type="molecule type" value="Genomic_DNA"/>
</dbReference>